<keyword evidence="4" id="KW-0862">Zinc</keyword>
<dbReference type="Pfam" id="PF09733">
    <property type="entry name" value="VEFS-Box"/>
    <property type="match status" value="1"/>
</dbReference>
<dbReference type="InterPro" id="IPR057540">
    <property type="entry name" value="Znf_SUZ12"/>
</dbReference>
<dbReference type="GO" id="GO:0035098">
    <property type="term" value="C:ESC/E(Z) complex"/>
    <property type="evidence" value="ECO:0007669"/>
    <property type="project" value="TreeGrafter"/>
</dbReference>
<dbReference type="OrthoDB" id="166746at2759"/>
<keyword evidence="3" id="KW-0863">Zinc-finger</keyword>
<evidence type="ECO:0000256" key="3">
    <source>
        <dbReference type="ARBA" id="ARBA00022771"/>
    </source>
</evidence>
<dbReference type="CDD" id="cd21551">
    <property type="entry name" value="VEFS-box_SUZ12"/>
    <property type="match status" value="1"/>
</dbReference>
<keyword evidence="7" id="KW-0804">Transcription</keyword>
<evidence type="ECO:0000256" key="8">
    <source>
        <dbReference type="SAM" id="MobiDB-lite"/>
    </source>
</evidence>
<dbReference type="PROSITE" id="PS00028">
    <property type="entry name" value="ZINC_FINGER_C2H2_1"/>
    <property type="match status" value="1"/>
</dbReference>
<sequence>MKHRRSRDNSKRKNFKSSSLLSTVEQKLTKTLCQDKAKSHFLNLTFNGFFSQNALDCEEAEVEAKLLKICHKKRKDVSSPVLQTSLGKLTIPVNPDADESLSKTSTISVPQHHFSHSSGHSFTLLLTVKLLPNITNGLHNGELSDEDEPPLKKQKNGFDNELDIYESDLVVYDRQRRCQLTDGMYEVVLHQILSDNGKEATWESVMDGKSLQPFEVFSRCPTLEFHIHWTDKTSSSDHVSGPLIPFTDQYSSPTPDSGNNEIKETNQTTPKKTQRIYYQFLYNNNTRQQTDPRDDMKCPWCSLNCVHLYSLLKHLRLSHARFNFIYVVHPKGARIDVSINDQYDGSYVGNPQDLHSHVGYAFCRRGPVRRTPITHVIVYRPKRPPHSLVEFMEPENENQVNRQFTQGHNRLYFHLGTCQPVKPSEIDMEDEIDPQWLRQKTVNMIDEFTDVNEGEKELMKLWNLHVMRNNYISDCQIVTAALEFVTLHGQEILQKNLYQNFILHMVNLFDFSLIKPEEVQRILTKLQEIKTNMS</sequence>
<reference evidence="10 11" key="1">
    <citation type="submission" date="2020-06" db="EMBL/GenBank/DDBJ databases">
        <authorList>
            <person name="Li R."/>
            <person name="Bekaert M."/>
        </authorList>
    </citation>
    <scope>NUCLEOTIDE SEQUENCE [LARGE SCALE GENOMIC DNA]</scope>
    <source>
        <strain evidence="11">wild</strain>
    </source>
</reference>
<feature type="region of interest" description="Disordered" evidence="8">
    <location>
        <begin position="250"/>
        <end position="271"/>
    </location>
</feature>
<evidence type="ECO:0000256" key="5">
    <source>
        <dbReference type="ARBA" id="ARBA00022853"/>
    </source>
</evidence>
<evidence type="ECO:0000313" key="11">
    <source>
        <dbReference type="Proteomes" id="UP000507470"/>
    </source>
</evidence>
<keyword evidence="5" id="KW-0156">Chromatin regulator</keyword>
<evidence type="ECO:0000256" key="4">
    <source>
        <dbReference type="ARBA" id="ARBA00022833"/>
    </source>
</evidence>
<evidence type="ECO:0000256" key="7">
    <source>
        <dbReference type="ARBA" id="ARBA00023163"/>
    </source>
</evidence>
<keyword evidence="2" id="KW-0479">Metal-binding</keyword>
<feature type="domain" description="C2H2-type" evidence="9">
    <location>
        <begin position="298"/>
        <end position="319"/>
    </location>
</feature>
<dbReference type="GO" id="GO:0031490">
    <property type="term" value="F:chromatin DNA binding"/>
    <property type="evidence" value="ECO:0007669"/>
    <property type="project" value="TreeGrafter"/>
</dbReference>
<dbReference type="PANTHER" id="PTHR22597">
    <property type="entry name" value="POLYCOMB GROUP PROTEIN"/>
    <property type="match status" value="1"/>
</dbReference>
<evidence type="ECO:0000256" key="2">
    <source>
        <dbReference type="ARBA" id="ARBA00022723"/>
    </source>
</evidence>
<dbReference type="EMBL" id="CACVKT020004985">
    <property type="protein sequence ID" value="CAC5392489.1"/>
    <property type="molecule type" value="Genomic_DNA"/>
</dbReference>
<gene>
    <name evidence="10" type="ORF">MCOR_27420</name>
</gene>
<dbReference type="AlphaFoldDB" id="A0A6J8CBK2"/>
<evidence type="ECO:0000256" key="1">
    <source>
        <dbReference type="ARBA" id="ARBA00007416"/>
    </source>
</evidence>
<name>A0A6J8CBK2_MYTCO</name>
<proteinExistence type="inferred from homology"/>
<comment type="similarity">
    <text evidence="1">Belongs to the VEFS (VRN2-EMF2-FIS2-SU(Z)12) family.</text>
</comment>
<evidence type="ECO:0000256" key="6">
    <source>
        <dbReference type="ARBA" id="ARBA00023015"/>
    </source>
</evidence>
<accession>A0A6J8CBK2</accession>
<keyword evidence="6" id="KW-0805">Transcription regulation</keyword>
<dbReference type="CDD" id="cd21740">
    <property type="entry name" value="C2_II_SUZ12"/>
    <property type="match status" value="1"/>
</dbReference>
<dbReference type="InterPro" id="IPR013087">
    <property type="entry name" value="Znf_C2H2_type"/>
</dbReference>
<dbReference type="InterPro" id="IPR019135">
    <property type="entry name" value="Polycomb_protein_VEFS-Box"/>
</dbReference>
<evidence type="ECO:0000259" key="9">
    <source>
        <dbReference type="PROSITE" id="PS00028"/>
    </source>
</evidence>
<dbReference type="GO" id="GO:0008270">
    <property type="term" value="F:zinc ion binding"/>
    <property type="evidence" value="ECO:0007669"/>
    <property type="project" value="UniProtKB-KW"/>
</dbReference>
<organism evidence="10 11">
    <name type="scientific">Mytilus coruscus</name>
    <name type="common">Sea mussel</name>
    <dbReference type="NCBI Taxonomy" id="42192"/>
    <lineage>
        <taxon>Eukaryota</taxon>
        <taxon>Metazoa</taxon>
        <taxon>Spiralia</taxon>
        <taxon>Lophotrochozoa</taxon>
        <taxon>Mollusca</taxon>
        <taxon>Bivalvia</taxon>
        <taxon>Autobranchia</taxon>
        <taxon>Pteriomorphia</taxon>
        <taxon>Mytilida</taxon>
        <taxon>Mytiloidea</taxon>
        <taxon>Mytilidae</taxon>
        <taxon>Mytilinae</taxon>
        <taxon>Mytilus</taxon>
    </lineage>
</organism>
<dbReference type="GO" id="GO:0006325">
    <property type="term" value="P:chromatin organization"/>
    <property type="evidence" value="ECO:0007669"/>
    <property type="project" value="UniProtKB-KW"/>
</dbReference>
<protein>
    <submittedName>
        <fullName evidence="10">SUZ12</fullName>
    </submittedName>
</protein>
<dbReference type="CDD" id="cd21750">
    <property type="entry name" value="ZnB-Zn_SUZ12"/>
    <property type="match status" value="1"/>
</dbReference>
<dbReference type="Pfam" id="PF23320">
    <property type="entry name" value="Zn_SUZ12"/>
    <property type="match status" value="1"/>
</dbReference>
<dbReference type="Proteomes" id="UP000507470">
    <property type="component" value="Unassembled WGS sequence"/>
</dbReference>
<dbReference type="GO" id="GO:0016586">
    <property type="term" value="C:RSC-type complex"/>
    <property type="evidence" value="ECO:0007669"/>
    <property type="project" value="TreeGrafter"/>
</dbReference>
<evidence type="ECO:0000313" key="10">
    <source>
        <dbReference type="EMBL" id="CAC5392489.1"/>
    </source>
</evidence>
<keyword evidence="11" id="KW-1185">Reference proteome</keyword>
<dbReference type="PANTHER" id="PTHR22597:SF0">
    <property type="entry name" value="POLYCOMB PROTEIN SUZ12"/>
    <property type="match status" value="1"/>
</dbReference>